<keyword evidence="2" id="KW-0677">Repeat</keyword>
<feature type="region of interest" description="Disordered" evidence="4">
    <location>
        <begin position="35"/>
        <end position="56"/>
    </location>
</feature>
<accession>A0A5S6QN73</accession>
<keyword evidence="6" id="KW-1185">Reference proteome</keyword>
<dbReference type="Proteomes" id="UP000046395">
    <property type="component" value="Unassembled WGS sequence"/>
</dbReference>
<dbReference type="WBParaSite" id="TMUE_2000008806.1">
    <property type="protein sequence ID" value="TMUE_2000008806.1"/>
    <property type="gene ID" value="WBGene00291859"/>
</dbReference>
<evidence type="ECO:0000256" key="4">
    <source>
        <dbReference type="SAM" id="MobiDB-lite"/>
    </source>
</evidence>
<dbReference type="SUPFAM" id="SSF47473">
    <property type="entry name" value="EF-hand"/>
    <property type="match status" value="1"/>
</dbReference>
<dbReference type="PANTHER" id="PTHR10891">
    <property type="entry name" value="EF-HAND CALCIUM-BINDING DOMAIN CONTAINING PROTEIN"/>
    <property type="match status" value="1"/>
</dbReference>
<name>A0A5S6QN73_TRIMR</name>
<feature type="domain" description="EF-hand" evidence="5">
    <location>
        <begin position="227"/>
        <end position="257"/>
    </location>
</feature>
<evidence type="ECO:0000256" key="2">
    <source>
        <dbReference type="ARBA" id="ARBA00022737"/>
    </source>
</evidence>
<dbReference type="InterPro" id="IPR039647">
    <property type="entry name" value="EF_hand_pair_protein_CML-like"/>
</dbReference>
<feature type="domain" description="EF-hand" evidence="5">
    <location>
        <begin position="258"/>
        <end position="291"/>
    </location>
</feature>
<reference evidence="7" key="1">
    <citation type="submission" date="2019-12" db="UniProtKB">
        <authorList>
            <consortium name="WormBaseParasite"/>
        </authorList>
    </citation>
    <scope>IDENTIFICATION</scope>
</reference>
<protein>
    <submittedName>
        <fullName evidence="7">EF-hand domain-containing protein</fullName>
    </submittedName>
</protein>
<dbReference type="FunFam" id="1.10.238.10:FF:000003">
    <property type="entry name" value="Calmodulin A"/>
    <property type="match status" value="1"/>
</dbReference>
<keyword evidence="1" id="KW-0479">Metal-binding</keyword>
<organism evidence="6 7">
    <name type="scientific">Trichuris muris</name>
    <name type="common">Mouse whipworm</name>
    <dbReference type="NCBI Taxonomy" id="70415"/>
    <lineage>
        <taxon>Eukaryota</taxon>
        <taxon>Metazoa</taxon>
        <taxon>Ecdysozoa</taxon>
        <taxon>Nematoda</taxon>
        <taxon>Enoplea</taxon>
        <taxon>Dorylaimia</taxon>
        <taxon>Trichinellida</taxon>
        <taxon>Trichuridae</taxon>
        <taxon>Trichuris</taxon>
    </lineage>
</organism>
<dbReference type="PROSITE" id="PS00018">
    <property type="entry name" value="EF_HAND_1"/>
    <property type="match status" value="3"/>
</dbReference>
<dbReference type="GO" id="GO:0005509">
    <property type="term" value="F:calcium ion binding"/>
    <property type="evidence" value="ECO:0007669"/>
    <property type="project" value="InterPro"/>
</dbReference>
<dbReference type="InterPro" id="IPR018247">
    <property type="entry name" value="EF_Hand_1_Ca_BS"/>
</dbReference>
<dbReference type="InterPro" id="IPR002048">
    <property type="entry name" value="EF_hand_dom"/>
</dbReference>
<dbReference type="Gene3D" id="1.10.238.10">
    <property type="entry name" value="EF-hand"/>
    <property type="match status" value="2"/>
</dbReference>
<feature type="domain" description="EF-hand" evidence="5">
    <location>
        <begin position="189"/>
        <end position="224"/>
    </location>
</feature>
<dbReference type="CDD" id="cd00051">
    <property type="entry name" value="EFh"/>
    <property type="match status" value="1"/>
</dbReference>
<dbReference type="PROSITE" id="PS50222">
    <property type="entry name" value="EF_HAND_2"/>
    <property type="match status" value="4"/>
</dbReference>
<dbReference type="InterPro" id="IPR011992">
    <property type="entry name" value="EF-hand-dom_pair"/>
</dbReference>
<sequence>MNGCQQRSPKQSERKYINDQPSVGWSFRHCAPTRHAKPVLSDGRPNQCTPPGRLGTLRTTRRQESTFRNVCQRISSAPIRIYKGKRWPVDGRSPSEAAPPYTICADQVRAYPRSTMGNCCGRKGKSVTLNAGGSVPPKAATQDGAQFRKIGDIPDDELHFVFSQFDVNGDGFISETELRQVMVRLGQEPNADEVRAMFKAADLNRDGKISFEEFCEIAKANPLSMSLKTVFCDMDRDGDGYITREEMFESLKRMGHSISNDELNAIYRTVDLDNNSKIDFDEFVNIMCHRG</sequence>
<proteinExistence type="predicted"/>
<evidence type="ECO:0000256" key="1">
    <source>
        <dbReference type="ARBA" id="ARBA00022723"/>
    </source>
</evidence>
<evidence type="ECO:0000313" key="6">
    <source>
        <dbReference type="Proteomes" id="UP000046395"/>
    </source>
</evidence>
<keyword evidence="3" id="KW-0106">Calcium</keyword>
<dbReference type="AlphaFoldDB" id="A0A5S6QN73"/>
<evidence type="ECO:0000313" key="7">
    <source>
        <dbReference type="WBParaSite" id="TMUE_2000008806.1"/>
    </source>
</evidence>
<evidence type="ECO:0000259" key="5">
    <source>
        <dbReference type="PROSITE" id="PS50222"/>
    </source>
</evidence>
<feature type="domain" description="EF-hand" evidence="5">
    <location>
        <begin position="153"/>
        <end position="188"/>
    </location>
</feature>
<dbReference type="Pfam" id="PF13499">
    <property type="entry name" value="EF-hand_7"/>
    <property type="match status" value="2"/>
</dbReference>
<dbReference type="SMART" id="SM00054">
    <property type="entry name" value="EFh"/>
    <property type="match status" value="4"/>
</dbReference>
<dbReference type="STRING" id="70415.A0A5S6QN73"/>
<evidence type="ECO:0000256" key="3">
    <source>
        <dbReference type="ARBA" id="ARBA00022837"/>
    </source>
</evidence>